<evidence type="ECO:0000256" key="1">
    <source>
        <dbReference type="SAM" id="MobiDB-lite"/>
    </source>
</evidence>
<feature type="compositionally biased region" description="Basic and acidic residues" evidence="1">
    <location>
        <begin position="114"/>
        <end position="130"/>
    </location>
</feature>
<dbReference type="Proteomes" id="UP000712600">
    <property type="component" value="Unassembled WGS sequence"/>
</dbReference>
<evidence type="ECO:0000313" key="4">
    <source>
        <dbReference type="Proteomes" id="UP000712600"/>
    </source>
</evidence>
<feature type="region of interest" description="Disordered" evidence="1">
    <location>
        <begin position="100"/>
        <end position="136"/>
    </location>
</feature>
<keyword evidence="2" id="KW-0732">Signal</keyword>
<feature type="compositionally biased region" description="Low complexity" evidence="1">
    <location>
        <begin position="104"/>
        <end position="113"/>
    </location>
</feature>
<dbReference type="AlphaFoldDB" id="A0A8S9NEH5"/>
<reference evidence="3" key="1">
    <citation type="submission" date="2019-12" db="EMBL/GenBank/DDBJ databases">
        <title>Genome sequencing and annotation of Brassica cretica.</title>
        <authorList>
            <person name="Studholme D.J."/>
            <person name="Sarris P."/>
        </authorList>
    </citation>
    <scope>NUCLEOTIDE SEQUENCE</scope>
    <source>
        <strain evidence="3">PFS-109/04</strain>
        <tissue evidence="3">Leaf</tissue>
    </source>
</reference>
<proteinExistence type="predicted"/>
<dbReference type="EMBL" id="QGKX02001621">
    <property type="protein sequence ID" value="KAF3502452.1"/>
    <property type="molecule type" value="Genomic_DNA"/>
</dbReference>
<accession>A0A8S9NEH5</accession>
<protein>
    <submittedName>
        <fullName evidence="3">Uncharacterized protein</fullName>
    </submittedName>
</protein>
<comment type="caution">
    <text evidence="3">The sequence shown here is derived from an EMBL/GenBank/DDBJ whole genome shotgun (WGS) entry which is preliminary data.</text>
</comment>
<feature type="signal peptide" evidence="2">
    <location>
        <begin position="1"/>
        <end position="15"/>
    </location>
</feature>
<organism evidence="3 4">
    <name type="scientific">Brassica cretica</name>
    <name type="common">Mustard</name>
    <dbReference type="NCBI Taxonomy" id="69181"/>
    <lineage>
        <taxon>Eukaryota</taxon>
        <taxon>Viridiplantae</taxon>
        <taxon>Streptophyta</taxon>
        <taxon>Embryophyta</taxon>
        <taxon>Tracheophyta</taxon>
        <taxon>Spermatophyta</taxon>
        <taxon>Magnoliopsida</taxon>
        <taxon>eudicotyledons</taxon>
        <taxon>Gunneridae</taxon>
        <taxon>Pentapetalae</taxon>
        <taxon>rosids</taxon>
        <taxon>malvids</taxon>
        <taxon>Brassicales</taxon>
        <taxon>Brassicaceae</taxon>
        <taxon>Brassiceae</taxon>
        <taxon>Brassica</taxon>
    </lineage>
</organism>
<evidence type="ECO:0000313" key="3">
    <source>
        <dbReference type="EMBL" id="KAF3502452.1"/>
    </source>
</evidence>
<gene>
    <name evidence="3" type="ORF">F2Q69_00041985</name>
</gene>
<evidence type="ECO:0000256" key="2">
    <source>
        <dbReference type="SAM" id="SignalP"/>
    </source>
</evidence>
<sequence>MLAFLMEMMMKLMIAMLVFMMGPRKMTLSKMELIRIMRWMVCYVGLFDGTEEDDTEQDGTDQDHEMDGVVALYTPEQHEDIEMHENLEHGYEGTEVRVEEEAGGAEVEAARAGSNKERHEGLREDQRRSSEGSSQCGVTRVIQSQVPLSIVILSLTLSRSFSSLVALHGGSSLYLIKLSPLPPKSPSLLPFHFIQGKCERLRTTPISDPFSETPLQS</sequence>
<name>A0A8S9NEH5_BRACR</name>
<feature type="chain" id="PRO_5035939581" evidence="2">
    <location>
        <begin position="16"/>
        <end position="217"/>
    </location>
</feature>